<comment type="caution">
    <text evidence="3">The sequence shown here is derived from an EMBL/GenBank/DDBJ whole genome shotgun (WGS) entry which is preliminary data.</text>
</comment>
<dbReference type="AlphaFoldDB" id="A0A9E2KAW2"/>
<dbReference type="GO" id="GO:0005737">
    <property type="term" value="C:cytoplasm"/>
    <property type="evidence" value="ECO:0007669"/>
    <property type="project" value="UniProtKB-SubCell"/>
</dbReference>
<organism evidence="3 4">
    <name type="scientific">Candidatus Cellulosilyticum pullistercoris</name>
    <dbReference type="NCBI Taxonomy" id="2838521"/>
    <lineage>
        <taxon>Bacteria</taxon>
        <taxon>Bacillati</taxon>
        <taxon>Bacillota</taxon>
        <taxon>Clostridia</taxon>
        <taxon>Lachnospirales</taxon>
        <taxon>Cellulosilyticaceae</taxon>
        <taxon>Cellulosilyticum</taxon>
    </lineage>
</organism>
<keyword evidence="2" id="KW-0678">Repressor</keyword>
<reference evidence="3" key="2">
    <citation type="submission" date="2021-04" db="EMBL/GenBank/DDBJ databases">
        <authorList>
            <person name="Gilroy R."/>
        </authorList>
    </citation>
    <scope>NUCLEOTIDE SEQUENCE</scope>
    <source>
        <strain evidence="3">B5-657</strain>
    </source>
</reference>
<dbReference type="GO" id="GO:0043023">
    <property type="term" value="F:ribosomal large subunit binding"/>
    <property type="evidence" value="ECO:0007669"/>
    <property type="project" value="TreeGrafter"/>
</dbReference>
<dbReference type="HAMAP" id="MF_01477">
    <property type="entry name" value="Iojap_RsfS"/>
    <property type="match status" value="1"/>
</dbReference>
<dbReference type="Proteomes" id="UP000824229">
    <property type="component" value="Unassembled WGS sequence"/>
</dbReference>
<dbReference type="InterPro" id="IPR004394">
    <property type="entry name" value="Iojap/RsfS/C7orf30"/>
</dbReference>
<sequence length="120" mass="13607">MNKTTYILGKQIVKALENKKAITVEALDVHNLTSLADIFIIAIASNIRQTQAMADEVEDLLAMEGHLPIHKEGYQSATWILLDYGEVIVNILEEENAQFYGLSRLWKDATIIDYKEKENV</sequence>
<keyword evidence="2" id="KW-0810">Translation regulation</keyword>
<keyword evidence="2" id="KW-0963">Cytoplasm</keyword>
<gene>
    <name evidence="2 3" type="primary">rsfS</name>
    <name evidence="3" type="ORF">H9872_01345</name>
</gene>
<dbReference type="GO" id="GO:0017148">
    <property type="term" value="P:negative regulation of translation"/>
    <property type="evidence" value="ECO:0007669"/>
    <property type="project" value="UniProtKB-UniRule"/>
</dbReference>
<accession>A0A9E2KAW2</accession>
<dbReference type="PANTHER" id="PTHR21043:SF0">
    <property type="entry name" value="MITOCHONDRIAL ASSEMBLY OF RIBOSOMAL LARGE SUBUNIT PROTEIN 1"/>
    <property type="match status" value="1"/>
</dbReference>
<name>A0A9E2KAW2_9FIRM</name>
<proteinExistence type="inferred from homology"/>
<dbReference type="EMBL" id="JAHLFQ010000022">
    <property type="protein sequence ID" value="MBU3803392.1"/>
    <property type="molecule type" value="Genomic_DNA"/>
</dbReference>
<dbReference type="NCBIfam" id="TIGR00090">
    <property type="entry name" value="rsfS_iojap_ybeB"/>
    <property type="match status" value="1"/>
</dbReference>
<comment type="similarity">
    <text evidence="1 2">Belongs to the Iojap/RsfS family.</text>
</comment>
<evidence type="ECO:0000256" key="2">
    <source>
        <dbReference type="HAMAP-Rule" id="MF_01477"/>
    </source>
</evidence>
<dbReference type="GO" id="GO:0090071">
    <property type="term" value="P:negative regulation of ribosome biogenesis"/>
    <property type="evidence" value="ECO:0007669"/>
    <property type="project" value="UniProtKB-UniRule"/>
</dbReference>
<dbReference type="GO" id="GO:0042256">
    <property type="term" value="P:cytosolic ribosome assembly"/>
    <property type="evidence" value="ECO:0007669"/>
    <property type="project" value="UniProtKB-UniRule"/>
</dbReference>
<dbReference type="PANTHER" id="PTHR21043">
    <property type="entry name" value="IOJAP SUPERFAMILY ORTHOLOG"/>
    <property type="match status" value="1"/>
</dbReference>
<evidence type="ECO:0000256" key="1">
    <source>
        <dbReference type="ARBA" id="ARBA00010574"/>
    </source>
</evidence>
<evidence type="ECO:0000313" key="3">
    <source>
        <dbReference type="EMBL" id="MBU3803392.1"/>
    </source>
</evidence>
<comment type="function">
    <text evidence="2">Functions as a ribosomal silencing factor. Interacts with ribosomal protein uL14 (rplN), blocking formation of intersubunit bridge B8. Prevents association of the 30S and 50S ribosomal subunits and the formation of functional ribosomes, thus repressing translation.</text>
</comment>
<protein>
    <recommendedName>
        <fullName evidence="2">Ribosomal silencing factor RsfS</fullName>
    </recommendedName>
</protein>
<dbReference type="Pfam" id="PF02410">
    <property type="entry name" value="RsfS"/>
    <property type="match status" value="1"/>
</dbReference>
<evidence type="ECO:0000313" key="4">
    <source>
        <dbReference type="Proteomes" id="UP000824229"/>
    </source>
</evidence>
<dbReference type="SUPFAM" id="SSF81301">
    <property type="entry name" value="Nucleotidyltransferase"/>
    <property type="match status" value="1"/>
</dbReference>
<dbReference type="InterPro" id="IPR043519">
    <property type="entry name" value="NT_sf"/>
</dbReference>
<comment type="subcellular location">
    <subcellularLocation>
        <location evidence="2">Cytoplasm</location>
    </subcellularLocation>
</comment>
<dbReference type="Gene3D" id="3.30.460.10">
    <property type="entry name" value="Beta Polymerase, domain 2"/>
    <property type="match status" value="1"/>
</dbReference>
<reference evidence="3" key="1">
    <citation type="journal article" date="2021" name="PeerJ">
        <title>Extensive microbial diversity within the chicken gut microbiome revealed by metagenomics and culture.</title>
        <authorList>
            <person name="Gilroy R."/>
            <person name="Ravi A."/>
            <person name="Getino M."/>
            <person name="Pursley I."/>
            <person name="Horton D.L."/>
            <person name="Alikhan N.F."/>
            <person name="Baker D."/>
            <person name="Gharbi K."/>
            <person name="Hall N."/>
            <person name="Watson M."/>
            <person name="Adriaenssens E.M."/>
            <person name="Foster-Nyarko E."/>
            <person name="Jarju S."/>
            <person name="Secka A."/>
            <person name="Antonio M."/>
            <person name="Oren A."/>
            <person name="Chaudhuri R.R."/>
            <person name="La Ragione R."/>
            <person name="Hildebrand F."/>
            <person name="Pallen M.J."/>
        </authorList>
    </citation>
    <scope>NUCLEOTIDE SEQUENCE</scope>
    <source>
        <strain evidence="3">B5-657</strain>
    </source>
</reference>
<comment type="subunit">
    <text evidence="2">Interacts with ribosomal protein uL14 (rplN).</text>
</comment>